<proteinExistence type="predicted"/>
<evidence type="ECO:0000256" key="3">
    <source>
        <dbReference type="ARBA" id="ARBA00022692"/>
    </source>
</evidence>
<feature type="transmembrane region" description="Helical" evidence="7">
    <location>
        <begin position="21"/>
        <end position="39"/>
    </location>
</feature>
<feature type="transmembrane region" description="Helical" evidence="7">
    <location>
        <begin position="59"/>
        <end position="84"/>
    </location>
</feature>
<organism evidence="9 10">
    <name type="scientific">Paraburkholderia solisilvae</name>
    <dbReference type="NCBI Taxonomy" id="624376"/>
    <lineage>
        <taxon>Bacteria</taxon>
        <taxon>Pseudomonadati</taxon>
        <taxon>Pseudomonadota</taxon>
        <taxon>Betaproteobacteria</taxon>
        <taxon>Burkholderiales</taxon>
        <taxon>Burkholderiaceae</taxon>
        <taxon>Paraburkholderia</taxon>
    </lineage>
</organism>
<dbReference type="InterPro" id="IPR011701">
    <property type="entry name" value="MFS"/>
</dbReference>
<gene>
    <name evidence="9" type="primary">nicT_4</name>
    <name evidence="9" type="ORF">LMG29739_04886</name>
</gene>
<reference evidence="9 10" key="1">
    <citation type="submission" date="2020-04" db="EMBL/GenBank/DDBJ databases">
        <authorList>
            <person name="De Canck E."/>
        </authorList>
    </citation>
    <scope>NUCLEOTIDE SEQUENCE [LARGE SCALE GENOMIC DNA]</scope>
    <source>
        <strain evidence="9 10">LMG 29739</strain>
    </source>
</reference>
<evidence type="ECO:0000256" key="1">
    <source>
        <dbReference type="ARBA" id="ARBA00004141"/>
    </source>
</evidence>
<feature type="transmembrane region" description="Helical" evidence="7">
    <location>
        <begin position="184"/>
        <end position="206"/>
    </location>
</feature>
<dbReference type="FunFam" id="1.20.1250.20:FF:000018">
    <property type="entry name" value="MFS transporter permease"/>
    <property type="match status" value="1"/>
</dbReference>
<feature type="transmembrane region" description="Helical" evidence="7">
    <location>
        <begin position="149"/>
        <end position="172"/>
    </location>
</feature>
<feature type="transmembrane region" description="Helical" evidence="7">
    <location>
        <begin position="249"/>
        <end position="270"/>
    </location>
</feature>
<feature type="transmembrane region" description="Helical" evidence="7">
    <location>
        <begin position="405"/>
        <end position="425"/>
    </location>
</feature>
<evidence type="ECO:0000256" key="5">
    <source>
        <dbReference type="ARBA" id="ARBA00023136"/>
    </source>
</evidence>
<dbReference type="PANTHER" id="PTHR43791">
    <property type="entry name" value="PERMEASE-RELATED"/>
    <property type="match status" value="1"/>
</dbReference>
<feature type="domain" description="Major facilitator superfamily (MFS) profile" evidence="8">
    <location>
        <begin position="25"/>
        <end position="430"/>
    </location>
</feature>
<dbReference type="PROSITE" id="PS50850">
    <property type="entry name" value="MFS"/>
    <property type="match status" value="1"/>
</dbReference>
<evidence type="ECO:0000256" key="7">
    <source>
        <dbReference type="SAM" id="Phobius"/>
    </source>
</evidence>
<evidence type="ECO:0000256" key="6">
    <source>
        <dbReference type="SAM" id="MobiDB-lite"/>
    </source>
</evidence>
<comment type="subcellular location">
    <subcellularLocation>
        <location evidence="1">Membrane</location>
        <topology evidence="1">Multi-pass membrane protein</topology>
    </subcellularLocation>
</comment>
<feature type="region of interest" description="Disordered" evidence="6">
    <location>
        <begin position="436"/>
        <end position="465"/>
    </location>
</feature>
<dbReference type="EMBL" id="CADIKF010000047">
    <property type="protein sequence ID" value="CAB3766662.1"/>
    <property type="molecule type" value="Genomic_DNA"/>
</dbReference>
<dbReference type="GO" id="GO:0022857">
    <property type="term" value="F:transmembrane transporter activity"/>
    <property type="evidence" value="ECO:0007669"/>
    <property type="project" value="InterPro"/>
</dbReference>
<dbReference type="RefSeq" id="WP_175114033.1">
    <property type="nucleotide sequence ID" value="NZ_CADIKF010000047.1"/>
</dbReference>
<dbReference type="PANTHER" id="PTHR43791:SF36">
    <property type="entry name" value="TRANSPORTER, PUTATIVE (AFU_ORTHOLOGUE AFUA_6G08340)-RELATED"/>
    <property type="match status" value="1"/>
</dbReference>
<evidence type="ECO:0000313" key="9">
    <source>
        <dbReference type="EMBL" id="CAB3766662.1"/>
    </source>
</evidence>
<keyword evidence="4 7" id="KW-1133">Transmembrane helix</keyword>
<dbReference type="CDD" id="cd17319">
    <property type="entry name" value="MFS_ExuT_GudP_like"/>
    <property type="match status" value="1"/>
</dbReference>
<keyword evidence="5 7" id="KW-0472">Membrane</keyword>
<dbReference type="Gene3D" id="1.20.1250.20">
    <property type="entry name" value="MFS general substrate transporter like domains"/>
    <property type="match status" value="2"/>
</dbReference>
<feature type="transmembrane region" description="Helical" evidence="7">
    <location>
        <begin position="91"/>
        <end position="110"/>
    </location>
</feature>
<keyword evidence="2" id="KW-0813">Transport</keyword>
<dbReference type="SUPFAM" id="SSF103473">
    <property type="entry name" value="MFS general substrate transporter"/>
    <property type="match status" value="1"/>
</dbReference>
<name>A0A6J5EN13_9BURK</name>
<protein>
    <submittedName>
        <fullName evidence="9">Metabolite transport protein NicT</fullName>
    </submittedName>
</protein>
<evidence type="ECO:0000259" key="8">
    <source>
        <dbReference type="PROSITE" id="PS50850"/>
    </source>
</evidence>
<dbReference type="Pfam" id="PF07690">
    <property type="entry name" value="MFS_1"/>
    <property type="match status" value="1"/>
</dbReference>
<dbReference type="InterPro" id="IPR036259">
    <property type="entry name" value="MFS_trans_sf"/>
</dbReference>
<dbReference type="Proteomes" id="UP000494329">
    <property type="component" value="Unassembled WGS sequence"/>
</dbReference>
<accession>A0A6J5EN13</accession>
<feature type="transmembrane region" description="Helical" evidence="7">
    <location>
        <begin position="340"/>
        <end position="361"/>
    </location>
</feature>
<feature type="transmembrane region" description="Helical" evidence="7">
    <location>
        <begin position="116"/>
        <end position="137"/>
    </location>
</feature>
<dbReference type="GO" id="GO:0016020">
    <property type="term" value="C:membrane"/>
    <property type="evidence" value="ECO:0007669"/>
    <property type="project" value="UniProtKB-SubCell"/>
</dbReference>
<feature type="transmembrane region" description="Helical" evidence="7">
    <location>
        <begin position="282"/>
        <end position="303"/>
    </location>
</feature>
<feature type="transmembrane region" description="Helical" evidence="7">
    <location>
        <begin position="373"/>
        <end position="399"/>
    </location>
</feature>
<evidence type="ECO:0000313" key="10">
    <source>
        <dbReference type="Proteomes" id="UP000494329"/>
    </source>
</evidence>
<feature type="transmembrane region" description="Helical" evidence="7">
    <location>
        <begin position="315"/>
        <end position="334"/>
    </location>
</feature>
<keyword evidence="10" id="KW-1185">Reference proteome</keyword>
<evidence type="ECO:0000256" key="4">
    <source>
        <dbReference type="ARBA" id="ARBA00022989"/>
    </source>
</evidence>
<dbReference type="AlphaFoldDB" id="A0A6J5EN13"/>
<dbReference type="InterPro" id="IPR020846">
    <property type="entry name" value="MFS_dom"/>
</dbReference>
<sequence>MSAPRSLASRDSDESSTYAKATWRLLPFLFLCYLCAYLDRINVAFAKLQMLQDLRLSDAVYGVGASMFFVGYLIFEVPSNLILLRVGARRWIARIMVTWGLISAGMLFVTTPASFYVMRFLLGVAEAGFIPAILLYLTYWFPASRRSKVTALFLTGIPMSGVVGGPLSGWLMMHLGGVYHLAGWQWLFLLEGIPTALLGVAAFFFLDDKVADARWLSHTQKAMIEDNLRQELPAHAMHSVKDGLINPKVLLLSVIYFFYTMGLYGVSFWLPTLIKASGVANPLHIGLLTAIPYAAAALAMVMVSHSSDRSGERRWHLILPGLAGAAGLYLSVVFAHSTTIALAALTLGTMGVMTTISQFWVMPPAMLSGGAAAAGLALANSVGSLSGVVSPSVIGFIQVSTGSTGAGVLGLAASLVIGGALVLAVPARLVNSARRGSGCDSGQASGRAGGQAAGPAGQRRFGDLA</sequence>
<keyword evidence="3 7" id="KW-0812">Transmembrane</keyword>
<evidence type="ECO:0000256" key="2">
    <source>
        <dbReference type="ARBA" id="ARBA00022448"/>
    </source>
</evidence>